<protein>
    <submittedName>
        <fullName evidence="1">Uncharacterized protein</fullName>
    </submittedName>
</protein>
<gene>
    <name evidence="1" type="ORF">C2845_PM14G18650</name>
</gene>
<keyword evidence="2" id="KW-1185">Reference proteome</keyword>
<name>A0A3L6PP22_PANMI</name>
<accession>A0A3L6PP22</accession>
<dbReference type="AlphaFoldDB" id="A0A3L6PP22"/>
<evidence type="ECO:0000313" key="1">
    <source>
        <dbReference type="EMBL" id="RLM60899.1"/>
    </source>
</evidence>
<dbReference type="EMBL" id="PQIB02000016">
    <property type="protein sequence ID" value="RLM60899.1"/>
    <property type="molecule type" value="Genomic_DNA"/>
</dbReference>
<organism evidence="1 2">
    <name type="scientific">Panicum miliaceum</name>
    <name type="common">Proso millet</name>
    <name type="synonym">Broomcorn millet</name>
    <dbReference type="NCBI Taxonomy" id="4540"/>
    <lineage>
        <taxon>Eukaryota</taxon>
        <taxon>Viridiplantae</taxon>
        <taxon>Streptophyta</taxon>
        <taxon>Embryophyta</taxon>
        <taxon>Tracheophyta</taxon>
        <taxon>Spermatophyta</taxon>
        <taxon>Magnoliopsida</taxon>
        <taxon>Liliopsida</taxon>
        <taxon>Poales</taxon>
        <taxon>Poaceae</taxon>
        <taxon>PACMAD clade</taxon>
        <taxon>Panicoideae</taxon>
        <taxon>Panicodae</taxon>
        <taxon>Paniceae</taxon>
        <taxon>Panicinae</taxon>
        <taxon>Panicum</taxon>
        <taxon>Panicum sect. Panicum</taxon>
    </lineage>
</organism>
<comment type="caution">
    <text evidence="1">The sequence shown here is derived from an EMBL/GenBank/DDBJ whole genome shotgun (WGS) entry which is preliminary data.</text>
</comment>
<proteinExistence type="predicted"/>
<reference evidence="2" key="1">
    <citation type="journal article" date="2019" name="Nat. Commun.">
        <title>The genome of broomcorn millet.</title>
        <authorList>
            <person name="Zou C."/>
            <person name="Miki D."/>
            <person name="Li D."/>
            <person name="Tang Q."/>
            <person name="Xiao L."/>
            <person name="Rajput S."/>
            <person name="Deng P."/>
            <person name="Jia W."/>
            <person name="Huang R."/>
            <person name="Zhang M."/>
            <person name="Sun Y."/>
            <person name="Hu J."/>
            <person name="Fu X."/>
            <person name="Schnable P.S."/>
            <person name="Li F."/>
            <person name="Zhang H."/>
            <person name="Feng B."/>
            <person name="Zhu X."/>
            <person name="Liu R."/>
            <person name="Schnable J.C."/>
            <person name="Zhu J.-K."/>
            <person name="Zhang H."/>
        </authorList>
    </citation>
    <scope>NUCLEOTIDE SEQUENCE [LARGE SCALE GENOMIC DNA]</scope>
</reference>
<evidence type="ECO:0000313" key="2">
    <source>
        <dbReference type="Proteomes" id="UP000275267"/>
    </source>
</evidence>
<sequence>MGPCGGGGARDVDARGVGRVARVAVRHGTPSTPCPCRTSAAATRSGPTYVAARAASYVHSTVCPWITLRFLAAGE</sequence>
<dbReference type="Proteomes" id="UP000275267">
    <property type="component" value="Unassembled WGS sequence"/>
</dbReference>